<evidence type="ECO:0000313" key="3">
    <source>
        <dbReference type="Proteomes" id="UP000008827"/>
    </source>
</evidence>
<reference evidence="1 2" key="1">
    <citation type="journal article" date="2010" name="Nature">
        <title>Genome sequence of the palaeopolyploid soybean.</title>
        <authorList>
            <person name="Schmutz J."/>
            <person name="Cannon S.B."/>
            <person name="Schlueter J."/>
            <person name="Ma J."/>
            <person name="Mitros T."/>
            <person name="Nelson W."/>
            <person name="Hyten D.L."/>
            <person name="Song Q."/>
            <person name="Thelen J.J."/>
            <person name="Cheng J."/>
            <person name="Xu D."/>
            <person name="Hellsten U."/>
            <person name="May G.D."/>
            <person name="Yu Y."/>
            <person name="Sakurai T."/>
            <person name="Umezawa T."/>
            <person name="Bhattacharyya M.K."/>
            <person name="Sandhu D."/>
            <person name="Valliyodan B."/>
            <person name="Lindquist E."/>
            <person name="Peto M."/>
            <person name="Grant D."/>
            <person name="Shu S."/>
            <person name="Goodstein D."/>
            <person name="Barry K."/>
            <person name="Futrell-Griggs M."/>
            <person name="Abernathy B."/>
            <person name="Du J."/>
            <person name="Tian Z."/>
            <person name="Zhu L."/>
            <person name="Gill N."/>
            <person name="Joshi T."/>
            <person name="Libault M."/>
            <person name="Sethuraman A."/>
            <person name="Zhang X.-C."/>
            <person name="Shinozaki K."/>
            <person name="Nguyen H.T."/>
            <person name="Wing R.A."/>
            <person name="Cregan P."/>
            <person name="Specht J."/>
            <person name="Grimwood J."/>
            <person name="Rokhsar D."/>
            <person name="Stacey G."/>
            <person name="Shoemaker R.C."/>
            <person name="Jackson S.A."/>
        </authorList>
    </citation>
    <scope>NUCLEOTIDE SEQUENCE [LARGE SCALE GENOMIC DNA]</scope>
    <source>
        <strain evidence="2">cv. Williams 82</strain>
        <tissue evidence="1">Callus</tissue>
    </source>
</reference>
<accession>A0A0R0L9C3</accession>
<sequence length="60" mass="6539">MIVAVMAKVLLNNFQKLQPELGASSKDSGAKTVTPLHTMNMIKSCYGPPLKYMHVSGIFT</sequence>
<dbReference type="EnsemblPlants" id="KRH73539">
    <property type="protein sequence ID" value="KRH73539"/>
    <property type="gene ID" value="GLYMA_02G279200"/>
</dbReference>
<dbReference type="InParanoid" id="A0A0R0L9C3"/>
<protein>
    <submittedName>
        <fullName evidence="1 2">Uncharacterized protein</fullName>
    </submittedName>
</protein>
<dbReference type="Gramene" id="KRH73539">
    <property type="protein sequence ID" value="KRH73539"/>
    <property type="gene ID" value="GLYMA_02G279200"/>
</dbReference>
<keyword evidence="3" id="KW-1185">Reference proteome</keyword>
<name>A0A0R0L9C3_SOYBN</name>
<dbReference type="AlphaFoldDB" id="A0A0R0L9C3"/>
<reference evidence="1" key="3">
    <citation type="submission" date="2018-07" db="EMBL/GenBank/DDBJ databases">
        <title>WGS assembly of Glycine max.</title>
        <authorList>
            <person name="Schmutz J."/>
            <person name="Cannon S."/>
            <person name="Schlueter J."/>
            <person name="Ma J."/>
            <person name="Mitros T."/>
            <person name="Nelson W."/>
            <person name="Hyten D."/>
            <person name="Song Q."/>
            <person name="Thelen J."/>
            <person name="Cheng J."/>
            <person name="Xu D."/>
            <person name="Hellsten U."/>
            <person name="May G."/>
            <person name="Yu Y."/>
            <person name="Sakurai T."/>
            <person name="Umezawa T."/>
            <person name="Bhattacharyya M."/>
            <person name="Sandhu D."/>
            <person name="Valliyodan B."/>
            <person name="Lindquist E."/>
            <person name="Peto M."/>
            <person name="Grant D."/>
            <person name="Shu S."/>
            <person name="Goodstein D."/>
            <person name="Barry K."/>
            <person name="Futrell-Griggs M."/>
            <person name="Abernathy B."/>
            <person name="Du J."/>
            <person name="Tian Z."/>
            <person name="Zhu L."/>
            <person name="Gill N."/>
            <person name="Joshi T."/>
            <person name="Libault M."/>
            <person name="Sethuraman A."/>
            <person name="Zhang X."/>
            <person name="Shinozaki K."/>
            <person name="Nguyen H."/>
            <person name="Wing R."/>
            <person name="Cregan P."/>
            <person name="Specht J."/>
            <person name="Grimwood J."/>
            <person name="Rokhsar D."/>
            <person name="Stacey G."/>
            <person name="Shoemaker R."/>
            <person name="Jackson S."/>
        </authorList>
    </citation>
    <scope>NUCLEOTIDE SEQUENCE</scope>
    <source>
        <tissue evidence="1">Callus</tissue>
    </source>
</reference>
<dbReference type="Proteomes" id="UP000008827">
    <property type="component" value="Chromosome 2"/>
</dbReference>
<dbReference type="EMBL" id="CM000835">
    <property type="protein sequence ID" value="KRH73539.1"/>
    <property type="molecule type" value="Genomic_DNA"/>
</dbReference>
<gene>
    <name evidence="1" type="ORF">GLYMA_02G279200</name>
</gene>
<proteinExistence type="predicted"/>
<evidence type="ECO:0000313" key="1">
    <source>
        <dbReference type="EMBL" id="KRH73539.1"/>
    </source>
</evidence>
<reference evidence="2" key="2">
    <citation type="submission" date="2018-02" db="UniProtKB">
        <authorList>
            <consortium name="EnsemblPlants"/>
        </authorList>
    </citation>
    <scope>IDENTIFICATION</scope>
    <source>
        <strain evidence="2">Williams 82</strain>
    </source>
</reference>
<evidence type="ECO:0000313" key="2">
    <source>
        <dbReference type="EnsemblPlants" id="KRH73539"/>
    </source>
</evidence>
<organism evidence="1">
    <name type="scientific">Glycine max</name>
    <name type="common">Soybean</name>
    <name type="synonym">Glycine hispida</name>
    <dbReference type="NCBI Taxonomy" id="3847"/>
    <lineage>
        <taxon>Eukaryota</taxon>
        <taxon>Viridiplantae</taxon>
        <taxon>Streptophyta</taxon>
        <taxon>Embryophyta</taxon>
        <taxon>Tracheophyta</taxon>
        <taxon>Spermatophyta</taxon>
        <taxon>Magnoliopsida</taxon>
        <taxon>eudicotyledons</taxon>
        <taxon>Gunneridae</taxon>
        <taxon>Pentapetalae</taxon>
        <taxon>rosids</taxon>
        <taxon>fabids</taxon>
        <taxon>Fabales</taxon>
        <taxon>Fabaceae</taxon>
        <taxon>Papilionoideae</taxon>
        <taxon>50 kb inversion clade</taxon>
        <taxon>NPAAA clade</taxon>
        <taxon>indigoferoid/millettioid clade</taxon>
        <taxon>Phaseoleae</taxon>
        <taxon>Glycine</taxon>
        <taxon>Glycine subgen. Soja</taxon>
    </lineage>
</organism>